<dbReference type="PANTHER" id="PTHR12555">
    <property type="entry name" value="UBIQUITIN FUSION DEGRADATON PROTEIN 1"/>
    <property type="match status" value="1"/>
</dbReference>
<dbReference type="GO" id="GO:0031593">
    <property type="term" value="F:polyubiquitin modification-dependent protein binding"/>
    <property type="evidence" value="ECO:0007669"/>
    <property type="project" value="TreeGrafter"/>
</dbReference>
<evidence type="ECO:0000256" key="3">
    <source>
        <dbReference type="SAM" id="MobiDB-lite"/>
    </source>
</evidence>
<dbReference type="EMBL" id="HBIN01023501">
    <property type="protein sequence ID" value="CAE0448132.1"/>
    <property type="molecule type" value="Transcribed_RNA"/>
</dbReference>
<reference evidence="6" key="1">
    <citation type="submission" date="2021-01" db="EMBL/GenBank/DDBJ databases">
        <authorList>
            <person name="Corre E."/>
            <person name="Pelletier E."/>
            <person name="Niang G."/>
            <person name="Scheremetjew M."/>
            <person name="Finn R."/>
            <person name="Kale V."/>
            <person name="Holt S."/>
            <person name="Cochrane G."/>
            <person name="Meng A."/>
            <person name="Brown T."/>
            <person name="Cohen L."/>
        </authorList>
    </citation>
    <scope>NUCLEOTIDE SEQUENCE</scope>
    <source>
        <strain evidence="6">GSBS06</strain>
    </source>
</reference>
<keyword evidence="2" id="KW-0833">Ubl conjugation pathway</keyword>
<dbReference type="Gene3D" id="3.10.330.10">
    <property type="match status" value="1"/>
</dbReference>
<feature type="compositionally biased region" description="Basic and acidic residues" evidence="3">
    <location>
        <begin position="267"/>
        <end position="280"/>
    </location>
</feature>
<protein>
    <recommendedName>
        <fullName evidence="7">Ubiquitin fusion degradation protein UFD1</fullName>
    </recommendedName>
</protein>
<dbReference type="Pfam" id="PF24842">
    <property type="entry name" value="UFD1_N2"/>
    <property type="match status" value="1"/>
</dbReference>
<dbReference type="GO" id="GO:0036503">
    <property type="term" value="P:ERAD pathway"/>
    <property type="evidence" value="ECO:0007669"/>
    <property type="project" value="TreeGrafter"/>
</dbReference>
<sequence>MLSQMGWGMLPTPHLFIEQYRVYQIAMKEGKEDKEKGDKIILPSSAFEKLAQMDISYPMQFELTNESEYPVKRTHVGVLEFTANEGQCFVPYWIMENLNFAGPGKPEGGIITVRNVTLPLANFLKFRPQSVDFLDISNPKAVLESTLRNFSCMTKGEIISLHYNGKIYKLEVVDVKPQDACSIVEADVKVDFEAPVGYKEPEKLRDEVVNSSASITHNTDAKKVDEEEIEKQRKASNMKLLAEARAAREKQLREQTAAYIPFAGKGTRVDGKVKGVENHNETSPTTQPRVPKKSKWSKKNTAGKWSGTGNTLS</sequence>
<gene>
    <name evidence="6" type="ORF">ASTO00021_LOCUS18096</name>
</gene>
<dbReference type="InterPro" id="IPR042299">
    <property type="entry name" value="Ufd1-like_Nn"/>
</dbReference>
<feature type="domain" description="Ubiquitin fusion degradation protein UFD1 N-terminal subdomain 1" evidence="4">
    <location>
        <begin position="17"/>
        <end position="119"/>
    </location>
</feature>
<dbReference type="PANTHER" id="PTHR12555:SF13">
    <property type="entry name" value="UBIQUITIN RECOGNITION FACTOR IN ER-ASSOCIATED DEGRADATION PROTEIN 1"/>
    <property type="match status" value="1"/>
</dbReference>
<dbReference type="InterPro" id="IPR055417">
    <property type="entry name" value="UFD1_N1"/>
</dbReference>
<evidence type="ECO:0000256" key="2">
    <source>
        <dbReference type="ARBA" id="ARBA00022786"/>
    </source>
</evidence>
<evidence type="ECO:0000259" key="5">
    <source>
        <dbReference type="Pfam" id="PF24842"/>
    </source>
</evidence>
<dbReference type="InterPro" id="IPR055418">
    <property type="entry name" value="UFD1_N2"/>
</dbReference>
<organism evidence="6">
    <name type="scientific">Aplanochytrium stocchinoi</name>
    <dbReference type="NCBI Taxonomy" id="215587"/>
    <lineage>
        <taxon>Eukaryota</taxon>
        <taxon>Sar</taxon>
        <taxon>Stramenopiles</taxon>
        <taxon>Bigyra</taxon>
        <taxon>Labyrinthulomycetes</taxon>
        <taxon>Thraustochytrida</taxon>
        <taxon>Thraustochytriidae</taxon>
        <taxon>Aplanochytrium</taxon>
    </lineage>
</organism>
<evidence type="ECO:0008006" key="7">
    <source>
        <dbReference type="Google" id="ProtNLM"/>
    </source>
</evidence>
<dbReference type="GO" id="GO:0006511">
    <property type="term" value="P:ubiquitin-dependent protein catabolic process"/>
    <property type="evidence" value="ECO:0007669"/>
    <property type="project" value="InterPro"/>
</dbReference>
<name>A0A7S3V2R7_9STRA</name>
<evidence type="ECO:0000313" key="6">
    <source>
        <dbReference type="EMBL" id="CAE0448132.1"/>
    </source>
</evidence>
<dbReference type="Gene3D" id="2.40.40.50">
    <property type="entry name" value="Ubiquitin fusion degradation protein UFD1, N-terminal domain"/>
    <property type="match status" value="1"/>
</dbReference>
<evidence type="ECO:0000259" key="4">
    <source>
        <dbReference type="Pfam" id="PF03152"/>
    </source>
</evidence>
<evidence type="ECO:0000256" key="1">
    <source>
        <dbReference type="ARBA" id="ARBA00006043"/>
    </source>
</evidence>
<dbReference type="AlphaFoldDB" id="A0A7S3V2R7"/>
<feature type="domain" description="Ubiquitin fusion degradation protein UFD1 N-terminal subdomain 2" evidence="5">
    <location>
        <begin position="121"/>
        <end position="195"/>
    </location>
</feature>
<proteinExistence type="inferred from homology"/>
<accession>A0A7S3V2R7</accession>
<dbReference type="InterPro" id="IPR004854">
    <property type="entry name" value="Ufd1-like"/>
</dbReference>
<dbReference type="GO" id="GO:0034098">
    <property type="term" value="C:VCP-NPL4-UFD1 AAA ATPase complex"/>
    <property type="evidence" value="ECO:0007669"/>
    <property type="project" value="TreeGrafter"/>
</dbReference>
<feature type="region of interest" description="Disordered" evidence="3">
    <location>
        <begin position="267"/>
        <end position="313"/>
    </location>
</feature>
<dbReference type="Pfam" id="PF03152">
    <property type="entry name" value="UFD1_N1"/>
    <property type="match status" value="1"/>
</dbReference>
<comment type="similarity">
    <text evidence="1">Belongs to the UFD1 family.</text>
</comment>